<feature type="domain" description="Terpene synthase metal-binding" evidence="6">
    <location>
        <begin position="903"/>
        <end position="970"/>
    </location>
</feature>
<dbReference type="STRING" id="4572.M7ZJF5"/>
<name>M7ZJF5_TRIUA</name>
<dbReference type="OMA" id="KEYIHLM"/>
<dbReference type="SUPFAM" id="SSF48239">
    <property type="entry name" value="Terpenoid cyclases/Protein prenyltransferases"/>
    <property type="match status" value="2"/>
</dbReference>
<dbReference type="InterPro" id="IPR008930">
    <property type="entry name" value="Terpenoid_cyclase/PrenylTrfase"/>
</dbReference>
<dbReference type="Gene3D" id="1.50.10.130">
    <property type="entry name" value="Terpene synthase, N-terminal domain"/>
    <property type="match status" value="2"/>
</dbReference>
<dbReference type="GO" id="GO:0010333">
    <property type="term" value="F:terpene synthase activity"/>
    <property type="evidence" value="ECO:0007669"/>
    <property type="project" value="InterPro"/>
</dbReference>
<sequence length="989" mass="112185">MRNGDHVPEVVTVVDRIAGASLSGWLKTTLLSNTVSQFHELIAPFPMANPTQGRSSSILPVSGRQAPQQAVLLWAAPQFVSKCGLHVLHHGRRKPPRRSFTCSASRLPSTEPPYVEEMLARENIRTRNTERKARIQKHLEKPEFSPSAYDTAWVAMVPLPDTDRQAPCFPQCVEWILQNQHCSGSWGINQFGLLANKDILLSTLACIIALKKWNVGSDHISRGLEFIGRNISTVMDKQIVSPIGFNLIFPGMFNHAIRMGLEFPVRETDISGILHLCEMELRSLTEEIPSENFVASKILGALGACKFSWPDNIRLAGEESNGKEAYLAFVAEEGLVSLLDRNEVMNFQRKNGSLFNSPAATAAVLVHRYDDKALQYLNSIVSIFGTTVPTVYPQNIYYQLSMVDMLEKIGISRHFSSEINSILDKAYISWLQRDEEIIQDVETCAMAFRLLRMNGYDVSSENELILENISNWSGRLLTEKLCSSGIKRTPILGEVEYTLKFPFYATVEALDHKRNIEHFDSRVSQQLKTKNLPCHVNQDLLDFAVEDFRLSQSIYQDELCHLESWEKENRLDQLKFLRKGSLISCYLSATATISAHELSDARIASMKTLALVLVADDFFDVGASKEEQENLIELVERWDQYHTVEFCSEQVEVVFSTIYTTVKQIGEMASAVQNCDVTKHLVETWLHYLRSLKTEAEWQQGQHVPTVDEYMTEAVASFAMGPIILAPLYFVEQKLEEHIIRDPEYNELLRLMSTCGRLLNDTQGFERESSEGKPNIISLLVLQSGGSMSIEAAQQATQESIALCRRELLRMVVREDRVVPRPCKELFWRFCRTAHLFYRHTDGFTSPKEMLWTMNAIFTEPLKLQTTSPPLDVQPEIIKDSSCYFPDKTCMTRKYTKWEKQNRLHQLRFLRKGSLINCYLSAAATISAHEFSDARIACAKAIALVLVTDDFLDVGASKEELENLISLVENAGVLCFANESTFLFFQWLS</sequence>
<dbReference type="SFLD" id="SFLDG01014">
    <property type="entry name" value="Terpene_Cyclase_Like_1_N-term"/>
    <property type="match status" value="2"/>
</dbReference>
<keyword evidence="2" id="KW-0479">Metal-binding</keyword>
<dbReference type="GO" id="GO:0000287">
    <property type="term" value="F:magnesium ion binding"/>
    <property type="evidence" value="ECO:0007669"/>
    <property type="project" value="InterPro"/>
</dbReference>
<keyword evidence="3" id="KW-0460">Magnesium</keyword>
<feature type="domain" description="Terpene synthase metal-binding" evidence="6">
    <location>
        <begin position="567"/>
        <end position="804"/>
    </location>
</feature>
<dbReference type="InterPro" id="IPR050148">
    <property type="entry name" value="Terpene_synthase-like"/>
</dbReference>
<dbReference type="AlphaFoldDB" id="M7ZJF5"/>
<dbReference type="EMBL" id="KD251520">
    <property type="protein sequence ID" value="EMS48219.1"/>
    <property type="molecule type" value="Genomic_DNA"/>
</dbReference>
<evidence type="ECO:0000256" key="1">
    <source>
        <dbReference type="ARBA" id="ARBA00001946"/>
    </source>
</evidence>
<feature type="domain" description="Terpene synthase N-terminal" evidence="5">
    <location>
        <begin position="342"/>
        <end position="461"/>
    </location>
</feature>
<dbReference type="PANTHER" id="PTHR31739:SF22">
    <property type="entry name" value="9-BETA-PIMARA-7,15-DIENE SYNTHASE, CHLOROPLASTIC"/>
    <property type="match status" value="1"/>
</dbReference>
<organism evidence="7">
    <name type="scientific">Triticum urartu</name>
    <name type="common">Red wild einkorn</name>
    <name type="synonym">Crithodium urartu</name>
    <dbReference type="NCBI Taxonomy" id="4572"/>
    <lineage>
        <taxon>Eukaryota</taxon>
        <taxon>Viridiplantae</taxon>
        <taxon>Streptophyta</taxon>
        <taxon>Embryophyta</taxon>
        <taxon>Tracheophyta</taxon>
        <taxon>Spermatophyta</taxon>
        <taxon>Magnoliopsida</taxon>
        <taxon>Liliopsida</taxon>
        <taxon>Poales</taxon>
        <taxon>Poaceae</taxon>
        <taxon>BOP clade</taxon>
        <taxon>Pooideae</taxon>
        <taxon>Triticodae</taxon>
        <taxon>Triticeae</taxon>
        <taxon>Triticinae</taxon>
        <taxon>Triticum</taxon>
    </lineage>
</organism>
<dbReference type="Pfam" id="PF01397">
    <property type="entry name" value="Terpene_synth"/>
    <property type="match status" value="1"/>
</dbReference>
<dbReference type="InterPro" id="IPR001906">
    <property type="entry name" value="Terpene_synth_N"/>
</dbReference>
<dbReference type="PANTHER" id="PTHR31739">
    <property type="entry name" value="ENT-COPALYL DIPHOSPHATE SYNTHASE, CHLOROPLASTIC"/>
    <property type="match status" value="1"/>
</dbReference>
<evidence type="ECO:0000256" key="2">
    <source>
        <dbReference type="ARBA" id="ARBA00022723"/>
    </source>
</evidence>
<dbReference type="Pfam" id="PF03936">
    <property type="entry name" value="Terpene_synth_C"/>
    <property type="match status" value="2"/>
</dbReference>
<dbReference type="InterPro" id="IPR044814">
    <property type="entry name" value="Terpene_cyclase_plant_C1"/>
</dbReference>
<evidence type="ECO:0000256" key="3">
    <source>
        <dbReference type="ARBA" id="ARBA00022842"/>
    </source>
</evidence>
<protein>
    <submittedName>
        <fullName evidence="7">Syn-pimara-7,15-diene synthase</fullName>
    </submittedName>
</protein>
<gene>
    <name evidence="7" type="ORF">TRIUR3_04997</name>
</gene>
<dbReference type="Gene3D" id="1.10.600.10">
    <property type="entry name" value="Farnesyl Diphosphate Synthase"/>
    <property type="match status" value="2"/>
</dbReference>
<keyword evidence="4" id="KW-0456">Lyase</keyword>
<dbReference type="CDD" id="cd00684">
    <property type="entry name" value="Terpene_cyclase_plant_C1"/>
    <property type="match status" value="1"/>
</dbReference>
<evidence type="ECO:0000259" key="5">
    <source>
        <dbReference type="Pfam" id="PF01397"/>
    </source>
</evidence>
<dbReference type="eggNOG" id="ENOG502QVGX">
    <property type="taxonomic scope" value="Eukaryota"/>
</dbReference>
<dbReference type="GO" id="GO:0016102">
    <property type="term" value="P:diterpenoid biosynthetic process"/>
    <property type="evidence" value="ECO:0007669"/>
    <property type="project" value="InterPro"/>
</dbReference>
<dbReference type="FunFam" id="1.10.600.10:FF:000005">
    <property type="entry name" value="Ent-kaur-16-ene synthase, chloroplastic"/>
    <property type="match status" value="1"/>
</dbReference>
<evidence type="ECO:0000256" key="4">
    <source>
        <dbReference type="ARBA" id="ARBA00023239"/>
    </source>
</evidence>
<dbReference type="InterPro" id="IPR005630">
    <property type="entry name" value="Terpene_synthase_metal-bd"/>
</dbReference>
<evidence type="ECO:0000313" key="7">
    <source>
        <dbReference type="EMBL" id="EMS48219.1"/>
    </source>
</evidence>
<reference evidence="7" key="1">
    <citation type="journal article" date="2013" name="Nature">
        <title>Draft genome of the wheat A-genome progenitor Triticum urartu.</title>
        <authorList>
            <person name="Ling H.Q."/>
            <person name="Zhao S."/>
            <person name="Liu D."/>
            <person name="Wang J."/>
            <person name="Sun H."/>
            <person name="Zhang C."/>
            <person name="Fan H."/>
            <person name="Li D."/>
            <person name="Dong L."/>
            <person name="Tao Y."/>
            <person name="Gao C."/>
            <person name="Wu H."/>
            <person name="Li Y."/>
            <person name="Cui Y."/>
            <person name="Guo X."/>
            <person name="Zheng S."/>
            <person name="Wang B."/>
            <person name="Yu K."/>
            <person name="Liang Q."/>
            <person name="Yang W."/>
            <person name="Lou X."/>
            <person name="Chen J."/>
            <person name="Feng M."/>
            <person name="Jian J."/>
            <person name="Zhang X."/>
            <person name="Luo G."/>
            <person name="Jiang Y."/>
            <person name="Liu J."/>
            <person name="Wang Z."/>
            <person name="Sha Y."/>
            <person name="Zhang B."/>
            <person name="Wu H."/>
            <person name="Tang D."/>
            <person name="Shen Q."/>
            <person name="Xue P."/>
            <person name="Zou S."/>
            <person name="Wang X."/>
            <person name="Liu X."/>
            <person name="Wang F."/>
            <person name="Yang Y."/>
            <person name="An X."/>
            <person name="Dong Z."/>
            <person name="Zhang K."/>
            <person name="Zhang X."/>
            <person name="Luo M.C."/>
            <person name="Dvorak J."/>
            <person name="Tong Y."/>
            <person name="Wang J."/>
            <person name="Yang H."/>
            <person name="Li Z."/>
            <person name="Wang D."/>
            <person name="Zhang A."/>
            <person name="Wang J."/>
        </authorList>
    </citation>
    <scope>NUCLEOTIDE SEQUENCE</scope>
</reference>
<comment type="cofactor">
    <cofactor evidence="1">
        <name>Mg(2+)</name>
        <dbReference type="ChEBI" id="CHEBI:18420"/>
    </cofactor>
</comment>
<dbReference type="SUPFAM" id="SSF48576">
    <property type="entry name" value="Terpenoid synthases"/>
    <property type="match status" value="2"/>
</dbReference>
<evidence type="ECO:0000259" key="6">
    <source>
        <dbReference type="Pfam" id="PF03936"/>
    </source>
</evidence>
<dbReference type="InterPro" id="IPR036965">
    <property type="entry name" value="Terpene_synth_N_sf"/>
</dbReference>
<dbReference type="InterPro" id="IPR008949">
    <property type="entry name" value="Isoprenoid_synthase_dom_sf"/>
</dbReference>
<accession>M7ZJF5</accession>
<proteinExistence type="predicted"/>
<dbReference type="Gene3D" id="1.50.10.160">
    <property type="match status" value="1"/>
</dbReference>